<sequence>MGFSGRSAGDLRRLAENSPGADKRGGNEWRRLIDVGVAASFRADSCAERRDYRDAALLAMDAARRHASIDDLEWLERVVRFRVNYLLKFSGDVEDAASEVDSIVALFITASTPDRPEDVARVALGQGDFEDYRRKATLRRVLSKLTQVRANMSDTAAVSMRDWLDG</sequence>
<gene>
    <name evidence="2" type="ORF">GCM10023205_74210</name>
</gene>
<evidence type="ECO:0000313" key="2">
    <source>
        <dbReference type="EMBL" id="GAA4991355.1"/>
    </source>
</evidence>
<accession>A0ABP9I919</accession>
<dbReference type="RefSeq" id="WP_345680240.1">
    <property type="nucleotide sequence ID" value="NZ_BAABHS010000043.1"/>
</dbReference>
<feature type="compositionally biased region" description="Basic and acidic residues" evidence="1">
    <location>
        <begin position="9"/>
        <end position="22"/>
    </location>
</feature>
<evidence type="ECO:0000313" key="3">
    <source>
        <dbReference type="Proteomes" id="UP001500466"/>
    </source>
</evidence>
<dbReference type="Proteomes" id="UP001500466">
    <property type="component" value="Unassembled WGS sequence"/>
</dbReference>
<protein>
    <submittedName>
        <fullName evidence="2">Uncharacterized protein</fullName>
    </submittedName>
</protein>
<comment type="caution">
    <text evidence="2">The sequence shown here is derived from an EMBL/GenBank/DDBJ whole genome shotgun (WGS) entry which is preliminary data.</text>
</comment>
<organism evidence="2 3">
    <name type="scientific">Yinghuangia aomiensis</name>
    <dbReference type="NCBI Taxonomy" id="676205"/>
    <lineage>
        <taxon>Bacteria</taxon>
        <taxon>Bacillati</taxon>
        <taxon>Actinomycetota</taxon>
        <taxon>Actinomycetes</taxon>
        <taxon>Kitasatosporales</taxon>
        <taxon>Streptomycetaceae</taxon>
        <taxon>Yinghuangia</taxon>
    </lineage>
</organism>
<name>A0ABP9I919_9ACTN</name>
<evidence type="ECO:0000256" key="1">
    <source>
        <dbReference type="SAM" id="MobiDB-lite"/>
    </source>
</evidence>
<feature type="region of interest" description="Disordered" evidence="1">
    <location>
        <begin position="1"/>
        <end position="22"/>
    </location>
</feature>
<reference evidence="3" key="1">
    <citation type="journal article" date="2019" name="Int. J. Syst. Evol. Microbiol.">
        <title>The Global Catalogue of Microorganisms (GCM) 10K type strain sequencing project: providing services to taxonomists for standard genome sequencing and annotation.</title>
        <authorList>
            <consortium name="The Broad Institute Genomics Platform"/>
            <consortium name="The Broad Institute Genome Sequencing Center for Infectious Disease"/>
            <person name="Wu L."/>
            <person name="Ma J."/>
        </authorList>
    </citation>
    <scope>NUCLEOTIDE SEQUENCE [LARGE SCALE GENOMIC DNA]</scope>
    <source>
        <strain evidence="3">JCM 17986</strain>
    </source>
</reference>
<dbReference type="EMBL" id="BAABHS010000043">
    <property type="protein sequence ID" value="GAA4991355.1"/>
    <property type="molecule type" value="Genomic_DNA"/>
</dbReference>
<keyword evidence="3" id="KW-1185">Reference proteome</keyword>
<proteinExistence type="predicted"/>